<keyword evidence="6" id="KW-0571">Peptide transport</keyword>
<feature type="compositionally biased region" description="Polar residues" evidence="13">
    <location>
        <begin position="322"/>
        <end position="331"/>
    </location>
</feature>
<comment type="caution">
    <text evidence="15">The sequence shown here is derived from an EMBL/GenBank/DDBJ whole genome shotgun (WGS) entry which is preliminary data.</text>
</comment>
<feature type="transmembrane region" description="Helical" evidence="12">
    <location>
        <begin position="273"/>
        <end position="293"/>
    </location>
</feature>
<keyword evidence="16" id="KW-1185">Reference proteome</keyword>
<gene>
    <name evidence="15" type="ORF">D5S19_14455</name>
</gene>
<dbReference type="Proteomes" id="UP000285112">
    <property type="component" value="Unassembled WGS sequence"/>
</dbReference>
<feature type="transmembrane region" description="Helical" evidence="12">
    <location>
        <begin position="42"/>
        <end position="63"/>
    </location>
</feature>
<dbReference type="Gene3D" id="1.10.3720.10">
    <property type="entry name" value="MetI-like"/>
    <property type="match status" value="1"/>
</dbReference>
<evidence type="ECO:0000256" key="3">
    <source>
        <dbReference type="ARBA" id="ARBA00022475"/>
    </source>
</evidence>
<evidence type="ECO:0000256" key="7">
    <source>
        <dbReference type="ARBA" id="ARBA00022927"/>
    </source>
</evidence>
<dbReference type="PROSITE" id="PS50928">
    <property type="entry name" value="ABC_TM1"/>
    <property type="match status" value="1"/>
</dbReference>
<feature type="domain" description="ABC transmembrane type-1" evidence="14">
    <location>
        <begin position="103"/>
        <end position="293"/>
    </location>
</feature>
<feature type="region of interest" description="Disordered" evidence="13">
    <location>
        <begin position="300"/>
        <end position="331"/>
    </location>
</feature>
<dbReference type="OrthoDB" id="6637947at2"/>
<evidence type="ECO:0000313" key="15">
    <source>
        <dbReference type="EMBL" id="RJQ85203.1"/>
    </source>
</evidence>
<evidence type="ECO:0000256" key="4">
    <source>
        <dbReference type="ARBA" id="ARBA00022519"/>
    </source>
</evidence>
<dbReference type="Pfam" id="PF12911">
    <property type="entry name" value="OppC_N"/>
    <property type="match status" value="1"/>
</dbReference>
<dbReference type="Pfam" id="PF00528">
    <property type="entry name" value="BPD_transp_1"/>
    <property type="match status" value="1"/>
</dbReference>
<feature type="transmembrane region" description="Helical" evidence="12">
    <location>
        <begin position="217"/>
        <end position="238"/>
    </location>
</feature>
<evidence type="ECO:0000256" key="1">
    <source>
        <dbReference type="ARBA" id="ARBA00004429"/>
    </source>
</evidence>
<feature type="transmembrane region" description="Helical" evidence="12">
    <location>
        <begin position="167"/>
        <end position="186"/>
    </location>
</feature>
<dbReference type="PANTHER" id="PTHR43386">
    <property type="entry name" value="OLIGOPEPTIDE TRANSPORT SYSTEM PERMEASE PROTEIN APPC"/>
    <property type="match status" value="1"/>
</dbReference>
<evidence type="ECO:0000256" key="6">
    <source>
        <dbReference type="ARBA" id="ARBA00022856"/>
    </source>
</evidence>
<keyword evidence="8 12" id="KW-1133">Transmembrane helix</keyword>
<feature type="transmembrane region" description="Helical" evidence="12">
    <location>
        <begin position="138"/>
        <end position="161"/>
    </location>
</feature>
<feature type="transmembrane region" description="Helical" evidence="12">
    <location>
        <begin position="109"/>
        <end position="131"/>
    </location>
</feature>
<evidence type="ECO:0000256" key="9">
    <source>
        <dbReference type="ARBA" id="ARBA00023136"/>
    </source>
</evidence>
<dbReference type="InterPro" id="IPR025966">
    <property type="entry name" value="OppC_N"/>
</dbReference>
<comment type="similarity">
    <text evidence="10">Belongs to the binding-protein-dependent transport system permease family. OppBC subfamily.</text>
</comment>
<keyword evidence="5 12" id="KW-0812">Transmembrane</keyword>
<dbReference type="InterPro" id="IPR000515">
    <property type="entry name" value="MetI-like"/>
</dbReference>
<sequence>MAAALNEADLADAAVAATDTGSAGRPSGRGKLVARRFLRNRFAVAGLLVVALFYLVAFTYTWYAPWAYDELDPAATLMPPDGTHWFGTNQIGGDMFAQTMRGLQKSLTIGLLAALFSTGVASIIGAAAGYFGGWTDRIAMWVVDLLLILPPFLIISILSPAFRGKTWLILVGLIAVFQWMITARIVRGMTLTLREREFVNAARFMGQSSWRIIVKHIVPNMASLLIIDATINVGAAIITETSLSFFGFGVQAPDVSLGTLISAGSDAVRTFPWLFYIPAGFLVATVLAVNFAGDGLRDALDPSSSRSRRKERKRIEEKTKSPSASTVGAQA</sequence>
<keyword evidence="9 12" id="KW-0472">Membrane</keyword>
<evidence type="ECO:0000256" key="5">
    <source>
        <dbReference type="ARBA" id="ARBA00022692"/>
    </source>
</evidence>
<evidence type="ECO:0000256" key="13">
    <source>
        <dbReference type="SAM" id="MobiDB-lite"/>
    </source>
</evidence>
<accession>A0A419I494</accession>
<proteinExistence type="inferred from homology"/>
<evidence type="ECO:0000256" key="2">
    <source>
        <dbReference type="ARBA" id="ARBA00022448"/>
    </source>
</evidence>
<dbReference type="GO" id="GO:0005886">
    <property type="term" value="C:plasma membrane"/>
    <property type="evidence" value="ECO:0007669"/>
    <property type="project" value="UniProtKB-SubCell"/>
</dbReference>
<evidence type="ECO:0000256" key="10">
    <source>
        <dbReference type="ARBA" id="ARBA00024202"/>
    </source>
</evidence>
<reference evidence="15 16" key="1">
    <citation type="submission" date="2018-09" db="EMBL/GenBank/DDBJ databases">
        <title>YIM PH 21725 draft genome.</title>
        <authorList>
            <person name="Miao C."/>
        </authorList>
    </citation>
    <scope>NUCLEOTIDE SEQUENCE [LARGE SCALE GENOMIC DNA]</scope>
    <source>
        <strain evidence="16">YIM PH21725</strain>
    </source>
</reference>
<dbReference type="PANTHER" id="PTHR43386:SF2">
    <property type="entry name" value="OLIGOPEPTIDE TRANSPORT SYSTEM PERMEASE PROTEIN OPPC"/>
    <property type="match status" value="1"/>
</dbReference>
<dbReference type="RefSeq" id="WP_120023867.1">
    <property type="nucleotide sequence ID" value="NZ_QZFV01000080.1"/>
</dbReference>
<dbReference type="GO" id="GO:0055085">
    <property type="term" value="P:transmembrane transport"/>
    <property type="evidence" value="ECO:0007669"/>
    <property type="project" value="InterPro"/>
</dbReference>
<dbReference type="GO" id="GO:0015833">
    <property type="term" value="P:peptide transport"/>
    <property type="evidence" value="ECO:0007669"/>
    <property type="project" value="UniProtKB-KW"/>
</dbReference>
<dbReference type="InterPro" id="IPR035906">
    <property type="entry name" value="MetI-like_sf"/>
</dbReference>
<protein>
    <recommendedName>
        <fullName evidence="11">Oligopeptide transport system permease protein OppC</fullName>
    </recommendedName>
</protein>
<organism evidence="15 16">
    <name type="scientific">Amycolatopsis panacis</name>
    <dbReference type="NCBI Taxonomy" id="2340917"/>
    <lineage>
        <taxon>Bacteria</taxon>
        <taxon>Bacillati</taxon>
        <taxon>Actinomycetota</taxon>
        <taxon>Actinomycetes</taxon>
        <taxon>Pseudonocardiales</taxon>
        <taxon>Pseudonocardiaceae</taxon>
        <taxon>Amycolatopsis</taxon>
    </lineage>
</organism>
<evidence type="ECO:0000256" key="11">
    <source>
        <dbReference type="ARBA" id="ARBA00072251"/>
    </source>
</evidence>
<comment type="subcellular location">
    <subcellularLocation>
        <location evidence="1">Cell inner membrane</location>
        <topology evidence="1">Multi-pass membrane protein</topology>
    </subcellularLocation>
    <subcellularLocation>
        <location evidence="12">Cell membrane</location>
        <topology evidence="12">Multi-pass membrane protein</topology>
    </subcellularLocation>
</comment>
<dbReference type="GO" id="GO:0015031">
    <property type="term" value="P:protein transport"/>
    <property type="evidence" value="ECO:0007669"/>
    <property type="project" value="UniProtKB-KW"/>
</dbReference>
<keyword evidence="3" id="KW-1003">Cell membrane</keyword>
<name>A0A419I494_9PSEU</name>
<keyword evidence="4" id="KW-0997">Cell inner membrane</keyword>
<evidence type="ECO:0000313" key="16">
    <source>
        <dbReference type="Proteomes" id="UP000285112"/>
    </source>
</evidence>
<keyword evidence="2 12" id="KW-0813">Transport</keyword>
<evidence type="ECO:0000256" key="8">
    <source>
        <dbReference type="ARBA" id="ARBA00022989"/>
    </source>
</evidence>
<dbReference type="SUPFAM" id="SSF161098">
    <property type="entry name" value="MetI-like"/>
    <property type="match status" value="1"/>
</dbReference>
<dbReference type="CDD" id="cd06261">
    <property type="entry name" value="TM_PBP2"/>
    <property type="match status" value="1"/>
</dbReference>
<dbReference type="InterPro" id="IPR050366">
    <property type="entry name" value="BP-dependent_transpt_permease"/>
</dbReference>
<dbReference type="AlphaFoldDB" id="A0A419I494"/>
<keyword evidence="7" id="KW-0653">Protein transport</keyword>
<evidence type="ECO:0000256" key="12">
    <source>
        <dbReference type="RuleBase" id="RU363032"/>
    </source>
</evidence>
<evidence type="ECO:0000259" key="14">
    <source>
        <dbReference type="PROSITE" id="PS50928"/>
    </source>
</evidence>
<dbReference type="EMBL" id="QZFV01000080">
    <property type="protein sequence ID" value="RJQ85203.1"/>
    <property type="molecule type" value="Genomic_DNA"/>
</dbReference>